<sequence length="298" mass="30501">MLPRLRPVVVEHGVTFHYGVPVMILVLKLALAPLLVVGSSLAGRRWGDRVTGTLVAFPIVAGPILLITCLEQGVHFGARAAAASLLGLVSLAVFAVIFAYASSRRTWPLALVISWSASILADVVLALRPVGVLGALLLVLAVIAIAHRLVATMNRGIAGLGKPAPPWWDLPGRALATAVLVLFVTGIAATAGPVVTGILAPFPIATSVVAAFVLAQQGSPAVIRTLAGAVQGLLGFAVFCFLVAVLVVPIGIPAAFGTALVGALLTQLAWRLTTGRRSRSAAGRAHRGAPAGSHPAGR</sequence>
<organism evidence="3 4">
    <name type="scientific">Actinoplanes palleronii</name>
    <dbReference type="NCBI Taxonomy" id="113570"/>
    <lineage>
        <taxon>Bacteria</taxon>
        <taxon>Bacillati</taxon>
        <taxon>Actinomycetota</taxon>
        <taxon>Actinomycetes</taxon>
        <taxon>Micromonosporales</taxon>
        <taxon>Micromonosporaceae</taxon>
        <taxon>Actinoplanes</taxon>
    </lineage>
</organism>
<feature type="region of interest" description="Disordered" evidence="1">
    <location>
        <begin position="279"/>
        <end position="298"/>
    </location>
</feature>
<evidence type="ECO:0000313" key="3">
    <source>
        <dbReference type="EMBL" id="GIE73877.1"/>
    </source>
</evidence>
<feature type="transmembrane region" description="Helical" evidence="2">
    <location>
        <begin position="54"/>
        <end position="74"/>
    </location>
</feature>
<name>A0ABQ4BT95_9ACTN</name>
<evidence type="ECO:0000313" key="4">
    <source>
        <dbReference type="Proteomes" id="UP000624709"/>
    </source>
</evidence>
<feature type="transmembrane region" description="Helical" evidence="2">
    <location>
        <begin position="133"/>
        <end position="151"/>
    </location>
</feature>
<feature type="transmembrane region" description="Helical" evidence="2">
    <location>
        <begin position="198"/>
        <end position="215"/>
    </location>
</feature>
<feature type="transmembrane region" description="Helical" evidence="2">
    <location>
        <begin position="20"/>
        <end position="42"/>
    </location>
</feature>
<keyword evidence="2" id="KW-0812">Transmembrane</keyword>
<gene>
    <name evidence="3" type="ORF">Apa02nite_099850</name>
</gene>
<protein>
    <submittedName>
        <fullName evidence="3">Uncharacterized protein</fullName>
    </submittedName>
</protein>
<feature type="transmembrane region" description="Helical" evidence="2">
    <location>
        <begin position="172"/>
        <end position="192"/>
    </location>
</feature>
<evidence type="ECO:0000256" key="1">
    <source>
        <dbReference type="SAM" id="MobiDB-lite"/>
    </source>
</evidence>
<accession>A0ABQ4BT95</accession>
<keyword evidence="4" id="KW-1185">Reference proteome</keyword>
<dbReference type="Proteomes" id="UP000624709">
    <property type="component" value="Unassembled WGS sequence"/>
</dbReference>
<feature type="transmembrane region" description="Helical" evidence="2">
    <location>
        <begin position="222"/>
        <end position="244"/>
    </location>
</feature>
<comment type="caution">
    <text evidence="3">The sequence shown here is derived from an EMBL/GenBank/DDBJ whole genome shotgun (WGS) entry which is preliminary data.</text>
</comment>
<proteinExistence type="predicted"/>
<keyword evidence="2" id="KW-0472">Membrane</keyword>
<feature type="transmembrane region" description="Helical" evidence="2">
    <location>
        <begin position="80"/>
        <end position="100"/>
    </location>
</feature>
<feature type="transmembrane region" description="Helical" evidence="2">
    <location>
        <begin position="250"/>
        <end position="270"/>
    </location>
</feature>
<reference evidence="3 4" key="1">
    <citation type="submission" date="2021-01" db="EMBL/GenBank/DDBJ databases">
        <title>Whole genome shotgun sequence of Actinoplanes palleronii NBRC 14916.</title>
        <authorList>
            <person name="Komaki H."/>
            <person name="Tamura T."/>
        </authorList>
    </citation>
    <scope>NUCLEOTIDE SEQUENCE [LARGE SCALE GENOMIC DNA]</scope>
    <source>
        <strain evidence="3 4">NBRC 14916</strain>
    </source>
</reference>
<dbReference type="EMBL" id="BOMS01000192">
    <property type="protein sequence ID" value="GIE73877.1"/>
    <property type="molecule type" value="Genomic_DNA"/>
</dbReference>
<evidence type="ECO:0000256" key="2">
    <source>
        <dbReference type="SAM" id="Phobius"/>
    </source>
</evidence>
<feature type="transmembrane region" description="Helical" evidence="2">
    <location>
        <begin position="107"/>
        <end position="127"/>
    </location>
</feature>
<feature type="compositionally biased region" description="Low complexity" evidence="1">
    <location>
        <begin position="288"/>
        <end position="298"/>
    </location>
</feature>
<keyword evidence="2" id="KW-1133">Transmembrane helix</keyword>